<keyword evidence="10" id="KW-1185">Reference proteome</keyword>
<dbReference type="PANTHER" id="PTHR34217">
    <property type="entry name" value="METAL-DEPENDENT CARBOXYPEPTIDASE"/>
    <property type="match status" value="1"/>
</dbReference>
<evidence type="ECO:0000256" key="6">
    <source>
        <dbReference type="RuleBase" id="RU003435"/>
    </source>
</evidence>
<dbReference type="InterPro" id="IPR042088">
    <property type="entry name" value="OligoPept_F_C"/>
</dbReference>
<keyword evidence="1 6" id="KW-0645">Protease</keyword>
<dbReference type="InterPro" id="IPR001333">
    <property type="entry name" value="Peptidase_M32_Taq"/>
</dbReference>
<evidence type="ECO:0000313" key="9">
    <source>
        <dbReference type="EMBL" id="AIG25382.1"/>
    </source>
</evidence>
<evidence type="ECO:0000256" key="4">
    <source>
        <dbReference type="ARBA" id="ARBA00022833"/>
    </source>
</evidence>
<dbReference type="CDD" id="cd09607">
    <property type="entry name" value="M3B_PepF"/>
    <property type="match status" value="1"/>
</dbReference>
<dbReference type="SUPFAM" id="SSF55486">
    <property type="entry name" value="Metalloproteases ('zincins'), catalytic domain"/>
    <property type="match status" value="1"/>
</dbReference>
<organism evidence="9 10">
    <name type="scientific">Brevibacillus laterosporus LMG 15441</name>
    <dbReference type="NCBI Taxonomy" id="1042163"/>
    <lineage>
        <taxon>Bacteria</taxon>
        <taxon>Bacillati</taxon>
        <taxon>Bacillota</taxon>
        <taxon>Bacilli</taxon>
        <taxon>Bacillales</taxon>
        <taxon>Paenibacillaceae</taxon>
        <taxon>Brevibacillus</taxon>
    </lineage>
</organism>
<dbReference type="PANTHER" id="PTHR34217:SF1">
    <property type="entry name" value="CARBOXYPEPTIDASE 1"/>
    <property type="match status" value="1"/>
</dbReference>
<proteinExistence type="inferred from homology"/>
<sequence>MLQNLKPVWDLDSIFPGGSESKEFAAFLDKLKEQTSSLTADLKALEAPTSLEQLKKLEAIVARFEQVRSDWMQASSFVSCLEAQNVHDGKAHFLRDRVTQLGAANQETGTLFDQYILEVPEELWKQFLALDSMKPIAFILDERRQLGAAKLPTEQEILAGNLAVDGYHAWSQLYDVIVGRMHIPSEKDGKIENLSVGQAFNLLSDTDPTVRKQMFANWKQAWSENEDLCAKALNHLSGFRLALYKERKWDDFLKEPVEICRMSEKTLNVMWEVVEKNRERLVPYLKRKKELLGIDSLSFYDWTAPLPGSTSKMSYDEAAQFITEQFEKFSPKMAEFATMAFEKHWIEAEDRPGKRPGGFCTDLQSSKETRIFMTFDGSMSSTSTLAHELGHSYHTYVMKDLPELAKDYAMNVAETASTFAELIVKDAALKNAKSDAERISMIDDKLGDAVSFFMDIFTRFTFEKKFYEQRKNGMLSAEEMNQLMEEAQKFAFAGALDEYFPNFWSAKLHFYISDVPFYNFPYTFGYMLSAGLFAQAQKEGASFEEKYIDFLKDTGRMTVEDLAKAHLHVDLTQPDFWQSAVDAALANIDEFMTLTEKKA</sequence>
<keyword evidence="3 6" id="KW-0378">Hydrolase</keyword>
<reference evidence="9 10" key="1">
    <citation type="journal article" date="2011" name="J. Bacteriol.">
        <title>Genome sequence of Brevibacillus laterosporus LMG 15441, a pathogen of invertebrates.</title>
        <authorList>
            <person name="Djukic M."/>
            <person name="Poehlein A."/>
            <person name="Thurmer A."/>
            <person name="Daniel R."/>
        </authorList>
    </citation>
    <scope>NUCLEOTIDE SEQUENCE [LARGE SCALE GENOMIC DNA]</scope>
    <source>
        <strain evidence="9 10">LMG 15441</strain>
    </source>
</reference>
<feature type="domain" description="Oligopeptidase F N-terminal" evidence="8">
    <location>
        <begin position="116"/>
        <end position="181"/>
    </location>
</feature>
<dbReference type="AlphaFoldDB" id="A0A075QYF1"/>
<dbReference type="GO" id="GO:0046872">
    <property type="term" value="F:metal ion binding"/>
    <property type="evidence" value="ECO:0007669"/>
    <property type="project" value="UniProtKB-UniRule"/>
</dbReference>
<dbReference type="NCBIfam" id="TIGR02290">
    <property type="entry name" value="M3_fam_3"/>
    <property type="match status" value="1"/>
</dbReference>
<dbReference type="InterPro" id="IPR013647">
    <property type="entry name" value="OligopepF_N_dom"/>
</dbReference>
<dbReference type="Proteomes" id="UP000005850">
    <property type="component" value="Chromosome"/>
</dbReference>
<evidence type="ECO:0000259" key="8">
    <source>
        <dbReference type="Pfam" id="PF08439"/>
    </source>
</evidence>
<evidence type="ECO:0000259" key="7">
    <source>
        <dbReference type="Pfam" id="PF01432"/>
    </source>
</evidence>
<dbReference type="EMBL" id="CP007806">
    <property type="protein sequence ID" value="AIG25382.1"/>
    <property type="molecule type" value="Genomic_DNA"/>
</dbReference>
<dbReference type="GO" id="GO:0006508">
    <property type="term" value="P:proteolysis"/>
    <property type="evidence" value="ECO:0007669"/>
    <property type="project" value="UniProtKB-KW"/>
</dbReference>
<dbReference type="STRING" id="1042163.BRLA_c010420"/>
<name>A0A075QYF1_BRELA</name>
<dbReference type="GO" id="GO:0004181">
    <property type="term" value="F:metallocarboxypeptidase activity"/>
    <property type="evidence" value="ECO:0007669"/>
    <property type="project" value="InterPro"/>
</dbReference>
<dbReference type="KEGG" id="blr:BRLA_c010420"/>
<keyword evidence="5 6" id="KW-0482">Metalloprotease</keyword>
<evidence type="ECO:0000256" key="3">
    <source>
        <dbReference type="ARBA" id="ARBA00022801"/>
    </source>
</evidence>
<dbReference type="eggNOG" id="COG1164">
    <property type="taxonomic scope" value="Bacteria"/>
</dbReference>
<comment type="cofactor">
    <cofactor evidence="6">
        <name>Zn(2+)</name>
        <dbReference type="ChEBI" id="CHEBI:29105"/>
    </cofactor>
    <text evidence="6">Binds 1 zinc ion.</text>
</comment>
<accession>A0A075QYF1</accession>
<dbReference type="InterPro" id="IPR001567">
    <property type="entry name" value="Pept_M3A_M3B_dom"/>
</dbReference>
<dbReference type="Pfam" id="PF01432">
    <property type="entry name" value="Peptidase_M3"/>
    <property type="match status" value="1"/>
</dbReference>
<dbReference type="MEROPS" id="M03.A08"/>
<dbReference type="Gene3D" id="1.10.1370.20">
    <property type="entry name" value="Oligoendopeptidase f, C-terminal domain"/>
    <property type="match status" value="1"/>
</dbReference>
<dbReference type="Gene3D" id="1.20.140.70">
    <property type="entry name" value="Oligopeptidase f, N-terminal domain"/>
    <property type="match status" value="1"/>
</dbReference>
<dbReference type="Pfam" id="PF08439">
    <property type="entry name" value="Peptidase_M3_N"/>
    <property type="match status" value="1"/>
</dbReference>
<keyword evidence="4 6" id="KW-0862">Zinc</keyword>
<dbReference type="EC" id="3.4.24.-" evidence="9"/>
<dbReference type="RefSeq" id="WP_003335091.1">
    <property type="nucleotide sequence ID" value="NZ_CP007806.1"/>
</dbReference>
<keyword evidence="2 6" id="KW-0479">Metal-binding</keyword>
<gene>
    <name evidence="9" type="ORF">BRLA_c010420</name>
</gene>
<dbReference type="GO" id="GO:0004222">
    <property type="term" value="F:metalloendopeptidase activity"/>
    <property type="evidence" value="ECO:0007669"/>
    <property type="project" value="InterPro"/>
</dbReference>
<dbReference type="InterPro" id="IPR011977">
    <property type="entry name" value="Pept_M3B_clade3"/>
</dbReference>
<protein>
    <submittedName>
        <fullName evidence="9">Oligoendopeptidase F, plasmid</fullName>
        <ecNumber evidence="9">3.4.24.-</ecNumber>
    </submittedName>
</protein>
<comment type="similarity">
    <text evidence="6">Belongs to the peptidase M3 family.</text>
</comment>
<evidence type="ECO:0000256" key="5">
    <source>
        <dbReference type="ARBA" id="ARBA00023049"/>
    </source>
</evidence>
<dbReference type="InterPro" id="IPR034006">
    <property type="entry name" value="M3B_PepF_2"/>
</dbReference>
<dbReference type="HOGENOM" id="CLU_021290_3_1_9"/>
<evidence type="ECO:0000256" key="1">
    <source>
        <dbReference type="ARBA" id="ARBA00022670"/>
    </source>
</evidence>
<feature type="domain" description="Peptidase M3A/M3B catalytic" evidence="7">
    <location>
        <begin position="202"/>
        <end position="580"/>
    </location>
</feature>
<evidence type="ECO:0000256" key="2">
    <source>
        <dbReference type="ARBA" id="ARBA00022723"/>
    </source>
</evidence>
<evidence type="ECO:0000313" key="10">
    <source>
        <dbReference type="Proteomes" id="UP000005850"/>
    </source>
</evidence>